<accession>A0A3S3SJF5</accession>
<dbReference type="Pfam" id="PF03692">
    <property type="entry name" value="CxxCxxCC"/>
    <property type="match status" value="1"/>
</dbReference>
<evidence type="ECO:0000313" key="1">
    <source>
        <dbReference type="EMBL" id="RWX44107.1"/>
    </source>
</evidence>
<evidence type="ECO:0000313" key="2">
    <source>
        <dbReference type="Proteomes" id="UP000287853"/>
    </source>
</evidence>
<dbReference type="AlphaFoldDB" id="A0A3S3SJF5"/>
<dbReference type="EMBL" id="MTKO01000102">
    <property type="protein sequence ID" value="RWX44107.1"/>
    <property type="molecule type" value="Genomic_DNA"/>
</dbReference>
<gene>
    <name evidence="1" type="ORF">H206_03688</name>
</gene>
<dbReference type="InterPro" id="IPR005358">
    <property type="entry name" value="Puta_zinc/iron-chelating_dom"/>
</dbReference>
<organism evidence="1 2">
    <name type="scientific">Candidatus Electrothrix aarhusensis</name>
    <dbReference type="NCBI Taxonomy" id="1859131"/>
    <lineage>
        <taxon>Bacteria</taxon>
        <taxon>Pseudomonadati</taxon>
        <taxon>Thermodesulfobacteriota</taxon>
        <taxon>Desulfobulbia</taxon>
        <taxon>Desulfobulbales</taxon>
        <taxon>Desulfobulbaceae</taxon>
        <taxon>Candidatus Electrothrix</taxon>
    </lineage>
</organism>
<dbReference type="PANTHER" id="PTHR35866:SF1">
    <property type="entry name" value="YKGJ FAMILY CYSTEINE CLUSTER PROTEIN"/>
    <property type="match status" value="1"/>
</dbReference>
<dbReference type="PANTHER" id="PTHR35866">
    <property type="entry name" value="PUTATIVE-RELATED"/>
    <property type="match status" value="1"/>
</dbReference>
<proteinExistence type="predicted"/>
<name>A0A3S3SJF5_9BACT</name>
<reference evidence="1 2" key="1">
    <citation type="submission" date="2017-01" db="EMBL/GenBank/DDBJ databases">
        <title>The cable genome- insights into the physiology and evolution of filamentous bacteria capable of sulfide oxidation via long distance electron transfer.</title>
        <authorList>
            <person name="Schreiber L."/>
            <person name="Bjerg J.T."/>
            <person name="Boggild A."/>
            <person name="Van De Vossenberg J."/>
            <person name="Meysman F."/>
            <person name="Nielsen L.P."/>
            <person name="Schramm A."/>
            <person name="Kjeldsen K.U."/>
        </authorList>
    </citation>
    <scope>NUCLEOTIDE SEQUENCE [LARGE SCALE GENOMIC DNA]</scope>
    <source>
        <strain evidence="1">MCF</strain>
    </source>
</reference>
<comment type="caution">
    <text evidence="1">The sequence shown here is derived from an EMBL/GenBank/DDBJ whole genome shotgun (WGS) entry which is preliminary data.</text>
</comment>
<sequence length="259" mass="30011">MSSEVTTETGPDAQTIPLQQRDFFQFRCHPGVSCYLTCCHKLELRLYPYDIISLKDKLSCSSTEFLECYTRLGAGVHPYFPAVMLNMVVSEEAPCPFLTEAGCSVYADRPSACRTYPLERGVEKEGIGARLKSHYSVVRHAYCKGHDEENSYTVRQWKREQRLDSFNLMNDLWAEVDALFASDPWQGEGHAGPRQQLAFMVCYNIDAFRAYSIENKLTARYRLDRDQRRRIERDDAELLKFGFNWLLHVLGNKRTLRPR</sequence>
<keyword evidence="2" id="KW-1185">Reference proteome</keyword>
<protein>
    <submittedName>
        <fullName evidence="1">Uncharacterized protein</fullName>
    </submittedName>
</protein>
<dbReference type="Proteomes" id="UP000287853">
    <property type="component" value="Unassembled WGS sequence"/>
</dbReference>